<evidence type="ECO:0000256" key="2">
    <source>
        <dbReference type="SAM" id="Phobius"/>
    </source>
</evidence>
<feature type="transmembrane region" description="Helical" evidence="2">
    <location>
        <begin position="24"/>
        <end position="45"/>
    </location>
</feature>
<feature type="transmembrane region" description="Helical" evidence="2">
    <location>
        <begin position="57"/>
        <end position="76"/>
    </location>
</feature>
<dbReference type="RefSeq" id="WP_010059826.1">
    <property type="nucleotide sequence ID" value="NZ_CP013738.1"/>
</dbReference>
<keyword evidence="2" id="KW-1133">Transmembrane helix</keyword>
<organism evidence="3 4">
    <name type="scientific">Streptomyces globisporus C-1027</name>
    <dbReference type="NCBI Taxonomy" id="1172567"/>
    <lineage>
        <taxon>Bacteria</taxon>
        <taxon>Bacillati</taxon>
        <taxon>Actinomycetota</taxon>
        <taxon>Actinomycetes</taxon>
        <taxon>Kitasatosporales</taxon>
        <taxon>Streptomycetaceae</taxon>
        <taxon>Streptomyces</taxon>
    </lineage>
</organism>
<dbReference type="AlphaFoldDB" id="A0A0U3LG36"/>
<dbReference type="STRING" id="1172567.WQO_13370"/>
<name>A0A0U3LG36_STRGL</name>
<dbReference type="GeneID" id="27783335"/>
<dbReference type="KEGG" id="sgb:WQO_13370"/>
<evidence type="ECO:0000256" key="1">
    <source>
        <dbReference type="SAM" id="MobiDB-lite"/>
    </source>
</evidence>
<gene>
    <name evidence="3" type="ORF">WQO_13370</name>
</gene>
<evidence type="ECO:0000313" key="4">
    <source>
        <dbReference type="Proteomes" id="UP000064183"/>
    </source>
</evidence>
<reference evidence="3 4" key="1">
    <citation type="journal article" date="2012" name="J. Bacteriol.">
        <title>Draft genome sequence of Streptomyces globisporus C-1027, which produces an antitumor antibiotic consisting of a nine-membered enediyne with a chromoprotein.</title>
        <authorList>
            <person name="Wang L."/>
            <person name="Wang S."/>
            <person name="He Q."/>
            <person name="Yu T."/>
            <person name="Li Q."/>
            <person name="Hong B."/>
        </authorList>
    </citation>
    <scope>NUCLEOTIDE SEQUENCE [LARGE SCALE GENOMIC DNA]</scope>
    <source>
        <strain evidence="3 4">C-1027</strain>
    </source>
</reference>
<feature type="compositionally biased region" description="Basic and acidic residues" evidence="1">
    <location>
        <begin position="186"/>
        <end position="212"/>
    </location>
</feature>
<keyword evidence="2" id="KW-0812">Transmembrane</keyword>
<keyword evidence="2" id="KW-0472">Membrane</keyword>
<feature type="transmembrane region" description="Helical" evidence="2">
    <location>
        <begin position="88"/>
        <end position="109"/>
    </location>
</feature>
<accession>A0A0U3LG36</accession>
<proteinExistence type="predicted"/>
<evidence type="ECO:0000313" key="3">
    <source>
        <dbReference type="EMBL" id="ALU94251.1"/>
    </source>
</evidence>
<feature type="region of interest" description="Disordered" evidence="1">
    <location>
        <begin position="124"/>
        <end position="212"/>
    </location>
</feature>
<sequence>MHGYGPMPQQPTTSRPSPATLTTVRVILVALTVLSCGLLGWAPMLRLAIVTRRPRDWFLLVVVIALNIGLFAFIMATPDDPDQMSDAAALFMMLWILGLLAGVITYYLYAEIRHYNTLGAPAPYGTPGHPAPPLPYQQQHVAPHQQHQQPQPQQHQQHQHQQHQQPNPYTAPTTPPTPTPAPQRLDQVRAELDELSDYLRKENRDSRDGEGR</sequence>
<dbReference type="Proteomes" id="UP000064183">
    <property type="component" value="Chromosome"/>
</dbReference>
<feature type="compositionally biased region" description="Low complexity" evidence="1">
    <location>
        <begin position="137"/>
        <end position="156"/>
    </location>
</feature>
<protein>
    <recommendedName>
        <fullName evidence="5">Sox C-terminal domain-containing protein</fullName>
    </recommendedName>
</protein>
<feature type="compositionally biased region" description="Low complexity" evidence="1">
    <location>
        <begin position="162"/>
        <end position="172"/>
    </location>
</feature>
<evidence type="ECO:0008006" key="5">
    <source>
        <dbReference type="Google" id="ProtNLM"/>
    </source>
</evidence>
<dbReference type="EMBL" id="CP013738">
    <property type="protein sequence ID" value="ALU94251.1"/>
    <property type="molecule type" value="Genomic_DNA"/>
</dbReference>